<dbReference type="SMART" id="SM00442">
    <property type="entry name" value="FGF"/>
    <property type="match status" value="1"/>
</dbReference>
<evidence type="ECO:0000256" key="7">
    <source>
        <dbReference type="SAM" id="Phobius"/>
    </source>
</evidence>
<evidence type="ECO:0000256" key="6">
    <source>
        <dbReference type="SAM" id="MobiDB-lite"/>
    </source>
</evidence>
<keyword evidence="7" id="KW-0812">Transmembrane</keyword>
<evidence type="ECO:0000256" key="3">
    <source>
        <dbReference type="ARBA" id="ARBA00022782"/>
    </source>
</evidence>
<evidence type="ECO:0000256" key="2">
    <source>
        <dbReference type="ARBA" id="ARBA00022473"/>
    </source>
</evidence>
<dbReference type="Pfam" id="PF00167">
    <property type="entry name" value="FGF"/>
    <property type="match status" value="1"/>
</dbReference>
<keyword evidence="4" id="KW-0497">Mitogen</keyword>
<feature type="transmembrane region" description="Helical" evidence="7">
    <location>
        <begin position="76"/>
        <end position="92"/>
    </location>
</feature>
<dbReference type="GO" id="GO:0030154">
    <property type="term" value="P:cell differentiation"/>
    <property type="evidence" value="ECO:0007669"/>
    <property type="project" value="UniProtKB-KW"/>
</dbReference>
<keyword evidence="7" id="KW-0472">Membrane</keyword>
<dbReference type="AlphaFoldDB" id="A0A8C0BRI0"/>
<dbReference type="PROSITE" id="PS00247">
    <property type="entry name" value="HBGF_FGF"/>
    <property type="match status" value="1"/>
</dbReference>
<feature type="chain" id="PRO_5034592997" description="Fibroblast growth factor" evidence="5">
    <location>
        <begin position="31"/>
        <end position="255"/>
    </location>
</feature>
<evidence type="ECO:0000313" key="8">
    <source>
        <dbReference type="Ensembl" id="ENSBJAP00000020122.1"/>
    </source>
</evidence>
<keyword evidence="9" id="KW-1185">Reference proteome</keyword>
<dbReference type="InterPro" id="IPR008996">
    <property type="entry name" value="IL1/FGF"/>
</dbReference>
<keyword evidence="3" id="KW-0221">Differentiation</keyword>
<dbReference type="SUPFAM" id="SSF50353">
    <property type="entry name" value="Cytokine"/>
    <property type="match status" value="1"/>
</dbReference>
<keyword evidence="7" id="KW-1133">Transmembrane helix</keyword>
<dbReference type="Proteomes" id="UP000694555">
    <property type="component" value="Unplaced"/>
</dbReference>
<evidence type="ECO:0000256" key="5">
    <source>
        <dbReference type="RuleBase" id="RU049442"/>
    </source>
</evidence>
<dbReference type="PANTHER" id="PTHR11486">
    <property type="entry name" value="FIBROBLAST GROWTH FACTOR"/>
    <property type="match status" value="1"/>
</dbReference>
<dbReference type="GO" id="GO:0008083">
    <property type="term" value="F:growth factor activity"/>
    <property type="evidence" value="ECO:0007669"/>
    <property type="project" value="InterPro"/>
</dbReference>
<comment type="similarity">
    <text evidence="1 5">Belongs to the heparin-binding growth factors family.</text>
</comment>
<organism evidence="8 9">
    <name type="scientific">Buteo japonicus</name>
    <dbReference type="NCBI Taxonomy" id="224669"/>
    <lineage>
        <taxon>Eukaryota</taxon>
        <taxon>Metazoa</taxon>
        <taxon>Chordata</taxon>
        <taxon>Craniata</taxon>
        <taxon>Vertebrata</taxon>
        <taxon>Euteleostomi</taxon>
        <taxon>Archelosauria</taxon>
        <taxon>Archosauria</taxon>
        <taxon>Dinosauria</taxon>
        <taxon>Saurischia</taxon>
        <taxon>Theropoda</taxon>
        <taxon>Coelurosauria</taxon>
        <taxon>Aves</taxon>
        <taxon>Neognathae</taxon>
        <taxon>Neoaves</taxon>
        <taxon>Telluraves</taxon>
        <taxon>Accipitrimorphae</taxon>
        <taxon>Accipitriformes</taxon>
        <taxon>Accipitridae</taxon>
        <taxon>Accipitrinae</taxon>
        <taxon>Buteo</taxon>
    </lineage>
</organism>
<keyword evidence="2" id="KW-0217">Developmental protein</keyword>
<evidence type="ECO:0000256" key="1">
    <source>
        <dbReference type="ARBA" id="ARBA00007936"/>
    </source>
</evidence>
<keyword evidence="5" id="KW-0732">Signal</keyword>
<feature type="transmembrane region" description="Helical" evidence="7">
    <location>
        <begin position="98"/>
        <end position="124"/>
    </location>
</feature>
<name>A0A8C0BRI0_9AVES</name>
<accession>A0A8C0BRI0</accession>
<evidence type="ECO:0000313" key="9">
    <source>
        <dbReference type="Proteomes" id="UP000694555"/>
    </source>
</evidence>
<proteinExistence type="inferred from homology"/>
<feature type="signal peptide" evidence="5">
    <location>
        <begin position="1"/>
        <end position="30"/>
    </location>
</feature>
<sequence>MGSGDPIPWPRGFNRGFILALGTLIHEALCWEKNPNQSPPCSHPGVHAGLSVGQRNRAWSQAAEEQGCVERKCKPMRLIFFFFFFFLCHTNVKRTVIYFGISVILGILEIFAVSQGIVGIRGVFSNKFLAMSKKGKLHASARFTADCQFRERFQENSYNTYASAVHRSPRSGRQWYVALNKRGKAKRGCSPRARPQHVSTHFLPRFRQPQPPELAFTVTLPEKKPPPPPPKPKVAPSPPRKNPGPVKYRLKFRFG</sequence>
<reference evidence="8" key="2">
    <citation type="submission" date="2025-09" db="UniProtKB">
        <authorList>
            <consortium name="Ensembl"/>
        </authorList>
    </citation>
    <scope>IDENTIFICATION</scope>
</reference>
<dbReference type="PRINTS" id="PR00263">
    <property type="entry name" value="HBGFFGF"/>
</dbReference>
<evidence type="ECO:0000256" key="4">
    <source>
        <dbReference type="ARBA" id="ARBA00023246"/>
    </source>
</evidence>
<dbReference type="GO" id="GO:0051781">
    <property type="term" value="P:positive regulation of cell division"/>
    <property type="evidence" value="ECO:0007669"/>
    <property type="project" value="UniProtKB-KW"/>
</dbReference>
<dbReference type="InterPro" id="IPR002209">
    <property type="entry name" value="Fibroblast_GF_fam"/>
</dbReference>
<feature type="compositionally biased region" description="Pro residues" evidence="6">
    <location>
        <begin position="226"/>
        <end position="242"/>
    </location>
</feature>
<dbReference type="Ensembl" id="ENSBJAT00000020697.1">
    <property type="protein sequence ID" value="ENSBJAP00000020122.1"/>
    <property type="gene ID" value="ENSBJAG00000013226.1"/>
</dbReference>
<protein>
    <recommendedName>
        <fullName evidence="5">Fibroblast growth factor</fullName>
        <shortName evidence="5">FGF</shortName>
    </recommendedName>
</protein>
<dbReference type="PRINTS" id="PR00262">
    <property type="entry name" value="IL1HBGF"/>
</dbReference>
<feature type="region of interest" description="Disordered" evidence="6">
    <location>
        <begin position="186"/>
        <end position="255"/>
    </location>
</feature>
<reference evidence="8" key="1">
    <citation type="submission" date="2025-08" db="UniProtKB">
        <authorList>
            <consortium name="Ensembl"/>
        </authorList>
    </citation>
    <scope>IDENTIFICATION</scope>
</reference>
<dbReference type="Gene3D" id="2.80.10.50">
    <property type="match status" value="1"/>
</dbReference>